<keyword evidence="2" id="KW-1133">Transmembrane helix</keyword>
<protein>
    <recommendedName>
        <fullName evidence="6">Tetratricopeptide repeat protein</fullName>
    </recommendedName>
</protein>
<keyword evidence="1" id="KW-0802">TPR repeat</keyword>
<dbReference type="SUPFAM" id="SSF48452">
    <property type="entry name" value="TPR-like"/>
    <property type="match status" value="1"/>
</dbReference>
<evidence type="ECO:0000256" key="3">
    <source>
        <dbReference type="SAM" id="SignalP"/>
    </source>
</evidence>
<dbReference type="RefSeq" id="WP_322609027.1">
    <property type="nucleotide sequence ID" value="NZ_JARVCO010000010.1"/>
</dbReference>
<evidence type="ECO:0000256" key="1">
    <source>
        <dbReference type="PROSITE-ProRule" id="PRU00339"/>
    </source>
</evidence>
<accession>A0ABU5MYH8</accession>
<keyword evidence="2" id="KW-0472">Membrane</keyword>
<dbReference type="PROSITE" id="PS50005">
    <property type="entry name" value="TPR"/>
    <property type="match status" value="1"/>
</dbReference>
<reference evidence="4 5" key="1">
    <citation type="journal article" date="2024" name="Appl. Environ. Microbiol.">
        <title>Pontiella agarivorans sp. nov., a novel marine anaerobic bacterium capable of degrading macroalgal polysaccharides and fixing nitrogen.</title>
        <authorList>
            <person name="Liu N."/>
            <person name="Kivenson V."/>
            <person name="Peng X."/>
            <person name="Cui Z."/>
            <person name="Lankiewicz T.S."/>
            <person name="Gosselin K.M."/>
            <person name="English C.J."/>
            <person name="Blair E.M."/>
            <person name="O'Malley M.A."/>
            <person name="Valentine D.L."/>
        </authorList>
    </citation>
    <scope>NUCLEOTIDE SEQUENCE [LARGE SCALE GENOMIC DNA]</scope>
    <source>
        <strain evidence="4 5">NLcol2</strain>
    </source>
</reference>
<keyword evidence="3" id="KW-0732">Signal</keyword>
<feature type="repeat" description="TPR" evidence="1">
    <location>
        <begin position="55"/>
        <end position="88"/>
    </location>
</feature>
<evidence type="ECO:0008006" key="6">
    <source>
        <dbReference type="Google" id="ProtNLM"/>
    </source>
</evidence>
<feature type="transmembrane region" description="Helical" evidence="2">
    <location>
        <begin position="155"/>
        <end position="173"/>
    </location>
</feature>
<sequence length="243" mass="27473">MNRFLNTLVAVLLISTAASAQDELFNRAQAAYDDGRYGEAAMLYEKMIADGISNPEVHYNLGNACFKNSELPAAVRHYRKAYYDLPRDPDIQANLRFALNAAGAAETVPSFIERLFASLSLQEWIMTGTGGYLLLCAGLLTILFIKRSRRQTLKFLLLPLFVLALSFLGWRYWKNIQKNPEWVVTDKEATALFSPVEGSTAHFKLPMAALVKQRNTHGKGWIEVEYDGKRGWLKQDYIQMVSP</sequence>
<keyword evidence="5" id="KW-1185">Reference proteome</keyword>
<gene>
    <name evidence="4" type="ORF">P9H32_11470</name>
</gene>
<proteinExistence type="predicted"/>
<dbReference type="Gene3D" id="1.25.40.10">
    <property type="entry name" value="Tetratricopeptide repeat domain"/>
    <property type="match status" value="1"/>
</dbReference>
<feature type="chain" id="PRO_5045372509" description="Tetratricopeptide repeat protein" evidence="3">
    <location>
        <begin position="21"/>
        <end position="243"/>
    </location>
</feature>
<dbReference type="EMBL" id="JARVCO010000010">
    <property type="protein sequence ID" value="MDZ8119243.1"/>
    <property type="molecule type" value="Genomic_DNA"/>
</dbReference>
<name>A0ABU5MYH8_9BACT</name>
<dbReference type="Proteomes" id="UP001290861">
    <property type="component" value="Unassembled WGS sequence"/>
</dbReference>
<evidence type="ECO:0000256" key="2">
    <source>
        <dbReference type="SAM" id="Phobius"/>
    </source>
</evidence>
<keyword evidence="2" id="KW-0812">Transmembrane</keyword>
<feature type="transmembrane region" description="Helical" evidence="2">
    <location>
        <begin position="124"/>
        <end position="143"/>
    </location>
</feature>
<evidence type="ECO:0000313" key="5">
    <source>
        <dbReference type="Proteomes" id="UP001290861"/>
    </source>
</evidence>
<dbReference type="InterPro" id="IPR011990">
    <property type="entry name" value="TPR-like_helical_dom_sf"/>
</dbReference>
<dbReference type="InterPro" id="IPR019734">
    <property type="entry name" value="TPR_rpt"/>
</dbReference>
<comment type="caution">
    <text evidence="4">The sequence shown here is derived from an EMBL/GenBank/DDBJ whole genome shotgun (WGS) entry which is preliminary data.</text>
</comment>
<organism evidence="4 5">
    <name type="scientific">Pontiella agarivorans</name>
    <dbReference type="NCBI Taxonomy" id="3038953"/>
    <lineage>
        <taxon>Bacteria</taxon>
        <taxon>Pseudomonadati</taxon>
        <taxon>Kiritimatiellota</taxon>
        <taxon>Kiritimatiellia</taxon>
        <taxon>Kiritimatiellales</taxon>
        <taxon>Pontiellaceae</taxon>
        <taxon>Pontiella</taxon>
    </lineage>
</organism>
<evidence type="ECO:0000313" key="4">
    <source>
        <dbReference type="EMBL" id="MDZ8119243.1"/>
    </source>
</evidence>
<feature type="signal peptide" evidence="3">
    <location>
        <begin position="1"/>
        <end position="20"/>
    </location>
</feature>